<dbReference type="RefSeq" id="XP_045543126.1">
    <property type="nucleotide sequence ID" value="XM_045687170.1"/>
</dbReference>
<gene>
    <name evidence="3" type="primary">LOC106562879</name>
</gene>
<organism evidence="2 3">
    <name type="scientific">Salmo salar</name>
    <name type="common">Atlantic salmon</name>
    <dbReference type="NCBI Taxonomy" id="8030"/>
    <lineage>
        <taxon>Eukaryota</taxon>
        <taxon>Metazoa</taxon>
        <taxon>Chordata</taxon>
        <taxon>Craniata</taxon>
        <taxon>Vertebrata</taxon>
        <taxon>Euteleostomi</taxon>
        <taxon>Actinopterygii</taxon>
        <taxon>Neopterygii</taxon>
        <taxon>Teleostei</taxon>
        <taxon>Protacanthopterygii</taxon>
        <taxon>Salmoniformes</taxon>
        <taxon>Salmonidae</taxon>
        <taxon>Salmoninae</taxon>
        <taxon>Salmo</taxon>
    </lineage>
</organism>
<protein>
    <submittedName>
        <fullName evidence="3">Uncharacterized protein isoform X2</fullName>
    </submittedName>
</protein>
<feature type="compositionally biased region" description="Low complexity" evidence="1">
    <location>
        <begin position="50"/>
        <end position="61"/>
    </location>
</feature>
<feature type="region of interest" description="Disordered" evidence="1">
    <location>
        <begin position="34"/>
        <end position="61"/>
    </location>
</feature>
<evidence type="ECO:0000313" key="3">
    <source>
        <dbReference type="RefSeq" id="XP_045543126.1"/>
    </source>
</evidence>
<accession>A0ABM3C983</accession>
<dbReference type="Proteomes" id="UP001652741">
    <property type="component" value="Chromosome ssa01"/>
</dbReference>
<keyword evidence="2" id="KW-1185">Reference proteome</keyword>
<evidence type="ECO:0000256" key="1">
    <source>
        <dbReference type="SAM" id="MobiDB-lite"/>
    </source>
</evidence>
<sequence length="104" mass="11880">MSLSRRLTPTALPAESNRAGSMRRWRQMFTSLMTTRRRGMNSGRREMTSRRTSLTSRTTGSKIVEDLCNHKNEVEKNLTEKLDVETIRRHAVDVTPDQGCSSPI</sequence>
<proteinExistence type="predicted"/>
<reference evidence="3" key="1">
    <citation type="submission" date="2025-08" db="UniProtKB">
        <authorList>
            <consortium name="RefSeq"/>
        </authorList>
    </citation>
    <scope>IDENTIFICATION</scope>
</reference>
<feature type="region of interest" description="Disordered" evidence="1">
    <location>
        <begin position="1"/>
        <end position="22"/>
    </location>
</feature>
<name>A0ABM3C983_SALSA</name>
<dbReference type="GeneID" id="106562879"/>
<evidence type="ECO:0000313" key="2">
    <source>
        <dbReference type="Proteomes" id="UP001652741"/>
    </source>
</evidence>